<accession>A0ABY7BCD4</accession>
<sequence>MTTDEQPIPSVWAREPRCRREQPVLGRSQIVAEAVRLLDEEGIDALSMRKLGTRLGAAATSLYRHVANKDELLELVVDEVVGELRVPPPGPDWRAAVHECARDIRAVLLRHPWIVTLLGGAGTAYLGPNMMRFSEDMLALFEGAGLSLPEANRAMTIAFAYVIGMTSTEAAWLTMLTRTGRDEAEWMRRMWPVAQRAAEPYPRLRTLYAEQGGEQGDQDPRRHRDEEFEYGLDRVLDGLAPLVP</sequence>
<dbReference type="PROSITE" id="PS50977">
    <property type="entry name" value="HTH_TETR_2"/>
    <property type="match status" value="1"/>
</dbReference>
<dbReference type="RefSeq" id="WP_268759170.1">
    <property type="nucleotide sequence ID" value="NZ_CP113836.1"/>
</dbReference>
<keyword evidence="3" id="KW-0804">Transcription</keyword>
<proteinExistence type="predicted"/>
<dbReference type="SUPFAM" id="SSF48498">
    <property type="entry name" value="Tetracyclin repressor-like, C-terminal domain"/>
    <property type="match status" value="1"/>
</dbReference>
<dbReference type="InterPro" id="IPR023772">
    <property type="entry name" value="DNA-bd_HTH_TetR-type_CS"/>
</dbReference>
<evidence type="ECO:0000256" key="4">
    <source>
        <dbReference type="PROSITE-ProRule" id="PRU00335"/>
    </source>
</evidence>
<feature type="DNA-binding region" description="H-T-H motif" evidence="4">
    <location>
        <begin position="47"/>
        <end position="66"/>
    </location>
</feature>
<dbReference type="PROSITE" id="PS01081">
    <property type="entry name" value="HTH_TETR_1"/>
    <property type="match status" value="1"/>
</dbReference>
<dbReference type="InterPro" id="IPR050109">
    <property type="entry name" value="HTH-type_TetR-like_transc_reg"/>
</dbReference>
<dbReference type="Gene3D" id="1.10.357.10">
    <property type="entry name" value="Tetracycline Repressor, domain 2"/>
    <property type="match status" value="1"/>
</dbReference>
<reference evidence="6" key="1">
    <citation type="submission" date="2022-11" db="EMBL/GenBank/DDBJ databases">
        <authorList>
            <person name="Mo P."/>
        </authorList>
    </citation>
    <scope>NUCLEOTIDE SEQUENCE</scope>
    <source>
        <strain evidence="6">HUAS 11-8</strain>
    </source>
</reference>
<keyword evidence="2 4" id="KW-0238">DNA-binding</keyword>
<dbReference type="EMBL" id="CP113836">
    <property type="protein sequence ID" value="WAL69084.1"/>
    <property type="molecule type" value="Genomic_DNA"/>
</dbReference>
<feature type="domain" description="HTH tetR-type" evidence="5">
    <location>
        <begin position="24"/>
        <end position="84"/>
    </location>
</feature>
<keyword evidence="7" id="KW-1185">Reference proteome</keyword>
<dbReference type="PRINTS" id="PR00455">
    <property type="entry name" value="HTHTETR"/>
</dbReference>
<evidence type="ECO:0000259" key="5">
    <source>
        <dbReference type="PROSITE" id="PS50977"/>
    </source>
</evidence>
<evidence type="ECO:0000313" key="7">
    <source>
        <dbReference type="Proteomes" id="UP001163203"/>
    </source>
</evidence>
<dbReference type="InterPro" id="IPR009057">
    <property type="entry name" value="Homeodomain-like_sf"/>
</dbReference>
<dbReference type="PANTHER" id="PTHR30055">
    <property type="entry name" value="HTH-TYPE TRANSCRIPTIONAL REGULATOR RUTR"/>
    <property type="match status" value="1"/>
</dbReference>
<dbReference type="InterPro" id="IPR001647">
    <property type="entry name" value="HTH_TetR"/>
</dbReference>
<evidence type="ECO:0000256" key="2">
    <source>
        <dbReference type="ARBA" id="ARBA00023125"/>
    </source>
</evidence>
<dbReference type="Pfam" id="PF02909">
    <property type="entry name" value="TetR_C_1"/>
    <property type="match status" value="1"/>
</dbReference>
<dbReference type="Proteomes" id="UP001163203">
    <property type="component" value="Chromosome"/>
</dbReference>
<dbReference type="Gene3D" id="1.10.10.60">
    <property type="entry name" value="Homeodomain-like"/>
    <property type="match status" value="1"/>
</dbReference>
<gene>
    <name evidence="6" type="ORF">ORV05_15360</name>
</gene>
<keyword evidence="1" id="KW-0805">Transcription regulation</keyword>
<dbReference type="InterPro" id="IPR036271">
    <property type="entry name" value="Tet_transcr_reg_TetR-rel_C_sf"/>
</dbReference>
<name>A0ABY7BCD4_9PSEU</name>
<dbReference type="PANTHER" id="PTHR30055:SF151">
    <property type="entry name" value="TRANSCRIPTIONAL REGULATORY PROTEIN"/>
    <property type="match status" value="1"/>
</dbReference>
<dbReference type="InterPro" id="IPR004111">
    <property type="entry name" value="Repressor_TetR_C"/>
</dbReference>
<evidence type="ECO:0000256" key="3">
    <source>
        <dbReference type="ARBA" id="ARBA00023163"/>
    </source>
</evidence>
<dbReference type="Pfam" id="PF00440">
    <property type="entry name" value="TetR_N"/>
    <property type="match status" value="1"/>
</dbReference>
<protein>
    <submittedName>
        <fullName evidence="6">TetR/AcrR family transcriptional regulator</fullName>
    </submittedName>
</protein>
<evidence type="ECO:0000256" key="1">
    <source>
        <dbReference type="ARBA" id="ARBA00023015"/>
    </source>
</evidence>
<organism evidence="6 7">
    <name type="scientific">Amycolatopsis cynarae</name>
    <dbReference type="NCBI Taxonomy" id="2995223"/>
    <lineage>
        <taxon>Bacteria</taxon>
        <taxon>Bacillati</taxon>
        <taxon>Actinomycetota</taxon>
        <taxon>Actinomycetes</taxon>
        <taxon>Pseudonocardiales</taxon>
        <taxon>Pseudonocardiaceae</taxon>
        <taxon>Amycolatopsis</taxon>
    </lineage>
</organism>
<dbReference type="SUPFAM" id="SSF46689">
    <property type="entry name" value="Homeodomain-like"/>
    <property type="match status" value="1"/>
</dbReference>
<evidence type="ECO:0000313" key="6">
    <source>
        <dbReference type="EMBL" id="WAL69084.1"/>
    </source>
</evidence>